<dbReference type="PANTHER" id="PTHR43918">
    <property type="entry name" value="ACETYLCHOLINESTERASE"/>
    <property type="match status" value="1"/>
</dbReference>
<gene>
    <name evidence="5" type="ORF">ALSL_1499</name>
</gene>
<dbReference type="SUPFAM" id="SSF53474">
    <property type="entry name" value="alpha/beta-Hydrolases"/>
    <property type="match status" value="1"/>
</dbReference>
<name>A0A2Z6E4X2_9GAMM</name>
<dbReference type="AlphaFoldDB" id="A0A2Z6E4X2"/>
<dbReference type="InterPro" id="IPR019826">
    <property type="entry name" value="Carboxylesterase_B_AS"/>
</dbReference>
<protein>
    <recommendedName>
        <fullName evidence="3">Carboxylic ester hydrolase</fullName>
        <ecNumber evidence="3">3.1.1.-</ecNumber>
    </recommendedName>
</protein>
<reference evidence="6" key="1">
    <citation type="submission" date="2018-04" db="EMBL/GenBank/DDBJ databases">
        <authorList>
            <person name="Watanabe M."/>
            <person name="Kojima H."/>
        </authorList>
    </citation>
    <scope>NUCLEOTIDE SEQUENCE [LARGE SCALE GENOMIC DNA]</scope>
    <source>
        <strain evidence="6">Dysh456</strain>
    </source>
</reference>
<accession>A0A2Z6E4X2</accession>
<dbReference type="PANTHER" id="PTHR43918:SF4">
    <property type="entry name" value="CARBOXYLIC ESTER HYDROLASE"/>
    <property type="match status" value="1"/>
</dbReference>
<dbReference type="GO" id="GO:0052689">
    <property type="term" value="F:carboxylic ester hydrolase activity"/>
    <property type="evidence" value="ECO:0007669"/>
    <property type="project" value="TreeGrafter"/>
</dbReference>
<dbReference type="EMBL" id="AP018560">
    <property type="protein sequence ID" value="BBD80156.1"/>
    <property type="molecule type" value="Genomic_DNA"/>
</dbReference>
<evidence type="ECO:0000256" key="3">
    <source>
        <dbReference type="RuleBase" id="RU361235"/>
    </source>
</evidence>
<dbReference type="Proteomes" id="UP000270530">
    <property type="component" value="Chromosome"/>
</dbReference>
<sequence length="534" mass="56449">MVRFLAAARRAALLLSLALTGAPGMAAPLPPRVTVAGGVLEGFPIARPQGMVRAFLGIPYAAPPIGAWRWRPPRPAAVWQGVRQATTFGPRCMQRPLFADMRFRSPGMAEDCLYLNVWAPAAGTAYPVLVYLHGGGFLAGDGSEPRYDGAALAARGLVVVTLNYRLDVFGFLALPALAEESSQQAAGNYGLLDQATALAWVKANIAAFGGDPARITVGGESAGAMSVSALMASPLTRDLIAGALGESGALIAPLAPLPRAEAMQRGARWAARAGASSLTALRDLPAAALLEASAAIEPTPARPDVDGLFLSEPPEATFARGDQAKVPLLLGSNTQEGDYPALLHGATPTPAHYRAALRRLFGTQAAQALALYPGADEAQVRRSARELAGDLFVAHSTWRWMDAHRASGAPVYFYLYAHPRPRPRVPAAVDAEAPGAVHSAEIEYALDNLAGNPVYAWDAADRALAGLFSAYVRAFVAQGDPNDAGLPPWPAVGIHQDPVPRQWLELPVHIEYDPGAARHAFLRSYFATHRGEGW</sequence>
<reference evidence="6" key="2">
    <citation type="submission" date="2018-06" db="EMBL/GenBank/DDBJ databases">
        <title>Genome sequence of Rhodanobacteraceae bacterium strain Dysh456.</title>
        <authorList>
            <person name="Fukui M."/>
        </authorList>
    </citation>
    <scope>NUCLEOTIDE SEQUENCE [LARGE SCALE GENOMIC DNA]</scope>
    <source>
        <strain evidence="6">Dysh456</strain>
    </source>
</reference>
<dbReference type="PROSITE" id="PS00941">
    <property type="entry name" value="CARBOXYLESTERASE_B_2"/>
    <property type="match status" value="1"/>
</dbReference>
<dbReference type="EC" id="3.1.1.-" evidence="3"/>
<dbReference type="InterPro" id="IPR050654">
    <property type="entry name" value="AChE-related_enzymes"/>
</dbReference>
<comment type="similarity">
    <text evidence="1 3">Belongs to the type-B carboxylesterase/lipase family.</text>
</comment>
<dbReference type="Gene3D" id="3.40.50.1820">
    <property type="entry name" value="alpha/beta hydrolase"/>
    <property type="match status" value="1"/>
</dbReference>
<proteinExistence type="inferred from homology"/>
<dbReference type="KEGG" id="rbd:ALSL_1499"/>
<feature type="signal peptide" evidence="3">
    <location>
        <begin position="1"/>
        <end position="26"/>
    </location>
</feature>
<dbReference type="InterPro" id="IPR019819">
    <property type="entry name" value="Carboxylesterase_B_CS"/>
</dbReference>
<keyword evidence="3" id="KW-0732">Signal</keyword>
<dbReference type="Pfam" id="PF00135">
    <property type="entry name" value="COesterase"/>
    <property type="match status" value="1"/>
</dbReference>
<evidence type="ECO:0000259" key="4">
    <source>
        <dbReference type="Pfam" id="PF00135"/>
    </source>
</evidence>
<evidence type="ECO:0000256" key="1">
    <source>
        <dbReference type="ARBA" id="ARBA00005964"/>
    </source>
</evidence>
<dbReference type="InterPro" id="IPR029058">
    <property type="entry name" value="AB_hydrolase_fold"/>
</dbReference>
<dbReference type="PROSITE" id="PS00122">
    <property type="entry name" value="CARBOXYLESTERASE_B_1"/>
    <property type="match status" value="1"/>
</dbReference>
<evidence type="ECO:0000313" key="5">
    <source>
        <dbReference type="EMBL" id="BBD80156.1"/>
    </source>
</evidence>
<feature type="chain" id="PRO_5016192186" description="Carboxylic ester hydrolase" evidence="3">
    <location>
        <begin position="27"/>
        <end position="534"/>
    </location>
</feature>
<evidence type="ECO:0000256" key="2">
    <source>
        <dbReference type="ARBA" id="ARBA00022801"/>
    </source>
</evidence>
<keyword evidence="2 3" id="KW-0378">Hydrolase</keyword>
<dbReference type="InterPro" id="IPR002018">
    <property type="entry name" value="CarbesteraseB"/>
</dbReference>
<organism evidence="5 6">
    <name type="scientific">Aerosticca soli</name>
    <dbReference type="NCBI Taxonomy" id="2010829"/>
    <lineage>
        <taxon>Bacteria</taxon>
        <taxon>Pseudomonadati</taxon>
        <taxon>Pseudomonadota</taxon>
        <taxon>Gammaproteobacteria</taxon>
        <taxon>Lysobacterales</taxon>
        <taxon>Rhodanobacteraceae</taxon>
        <taxon>Aerosticca</taxon>
    </lineage>
</organism>
<feature type="domain" description="Carboxylesterase type B" evidence="4">
    <location>
        <begin position="31"/>
        <end position="497"/>
    </location>
</feature>
<evidence type="ECO:0000313" key="6">
    <source>
        <dbReference type="Proteomes" id="UP000270530"/>
    </source>
</evidence>
<keyword evidence="6" id="KW-1185">Reference proteome</keyword>